<protein>
    <submittedName>
        <fullName evidence="1">Uncharacterized protein</fullName>
    </submittedName>
</protein>
<reference evidence="1" key="1">
    <citation type="submission" date="2023-07" db="EMBL/GenBank/DDBJ databases">
        <title>Black Yeasts Isolated from many extreme environments.</title>
        <authorList>
            <person name="Coleine C."/>
            <person name="Stajich J.E."/>
            <person name="Selbmann L."/>
        </authorList>
    </citation>
    <scope>NUCLEOTIDE SEQUENCE</scope>
    <source>
        <strain evidence="1">CCFEE 5714</strain>
    </source>
</reference>
<gene>
    <name evidence="1" type="ORF">LTR37_020674</name>
</gene>
<dbReference type="EMBL" id="JAUTXU010000380">
    <property type="protein sequence ID" value="KAK3681996.1"/>
    <property type="molecule type" value="Genomic_DNA"/>
</dbReference>
<keyword evidence="2" id="KW-1185">Reference proteome</keyword>
<proteinExistence type="predicted"/>
<evidence type="ECO:0000313" key="1">
    <source>
        <dbReference type="EMBL" id="KAK3681996.1"/>
    </source>
</evidence>
<sequence>MYPNHNAREKDAAMHVEVTRPPMDEDDKERAPADIIPQSMKSMGLVKALKTYRHASLICVLAAVGALSDGYQVQMSGSIVALPGFIRTFGALQPDGEYVIDPQHLALWGSLKNVFAMVGAFAGSYPADKLGRRWMILVVQIIMLGACVLEQLATHWTHWLGARFLDGLSVGLAQCCINVYISEMAPTSCRGSLMSLVQLFYVFGSFLTSVSLNIVMQQAPGHWRNAVLSQFAICGVAIIAWAFLPESARWHCVHGRETKAKDILRKINGKVEGYDVDIEYRRMEVEVEHIQTVNSIRRGGSYFDVFRGTNLRRLVVSFLPWHWQVAIGVPIANTYSSYFFDMAGLSNPFLGTLAIK</sequence>
<name>A0ACC3MAT1_9PEZI</name>
<comment type="caution">
    <text evidence="1">The sequence shown here is derived from an EMBL/GenBank/DDBJ whole genome shotgun (WGS) entry which is preliminary data.</text>
</comment>
<evidence type="ECO:0000313" key="2">
    <source>
        <dbReference type="Proteomes" id="UP001281147"/>
    </source>
</evidence>
<organism evidence="1 2">
    <name type="scientific">Vermiconidia calcicola</name>
    <dbReference type="NCBI Taxonomy" id="1690605"/>
    <lineage>
        <taxon>Eukaryota</taxon>
        <taxon>Fungi</taxon>
        <taxon>Dikarya</taxon>
        <taxon>Ascomycota</taxon>
        <taxon>Pezizomycotina</taxon>
        <taxon>Dothideomycetes</taxon>
        <taxon>Dothideomycetidae</taxon>
        <taxon>Mycosphaerellales</taxon>
        <taxon>Extremaceae</taxon>
        <taxon>Vermiconidia</taxon>
    </lineage>
</organism>
<dbReference type="Proteomes" id="UP001281147">
    <property type="component" value="Unassembled WGS sequence"/>
</dbReference>
<accession>A0ACC3MAT1</accession>